<evidence type="ECO:0000313" key="3">
    <source>
        <dbReference type="EMBL" id="JAC97905.1"/>
    </source>
</evidence>
<dbReference type="InterPro" id="IPR035810">
    <property type="entry name" value="PEBP_euk"/>
</dbReference>
<comment type="similarity">
    <text evidence="1">Belongs to the phosphatidylethanolamine-binding protein family.</text>
</comment>
<sequence>MVTSNMEIMKIFWFMVIVVNINANETNDVKQIFEQHEVVSDVVPYAPNRFLKVTYPNNLEVKAGIELTPTQVKSQPLVEWEADPDTFYALIMTDPDAPSRNAPKFREFKHWLVGNIPGNDVTKGEVLSAYVGSGPPKNTGLHRYVFLLYKQNGKLEFDETRVGNNSREERPKFSASNFATKYSLGHPIEGNFYQAQWDEYVPVVHKQLSGN</sequence>
<name>A0A0A1WGV8_ZEUCU</name>
<dbReference type="MEROPS" id="I51.002"/>
<dbReference type="InterPro" id="IPR036610">
    <property type="entry name" value="PEBP-like_sf"/>
</dbReference>
<evidence type="ECO:0000256" key="1">
    <source>
        <dbReference type="ARBA" id="ARBA00007091"/>
    </source>
</evidence>
<dbReference type="OrthoDB" id="2506647at2759"/>
<proteinExistence type="inferred from homology"/>
<feature type="signal peptide" evidence="2">
    <location>
        <begin position="1"/>
        <end position="23"/>
    </location>
</feature>
<organism evidence="3">
    <name type="scientific">Zeugodacus cucurbitae</name>
    <name type="common">Melon fruit fly</name>
    <name type="synonym">Bactrocera cucurbitae</name>
    <dbReference type="NCBI Taxonomy" id="28588"/>
    <lineage>
        <taxon>Eukaryota</taxon>
        <taxon>Metazoa</taxon>
        <taxon>Ecdysozoa</taxon>
        <taxon>Arthropoda</taxon>
        <taxon>Hexapoda</taxon>
        <taxon>Insecta</taxon>
        <taxon>Pterygota</taxon>
        <taxon>Neoptera</taxon>
        <taxon>Endopterygota</taxon>
        <taxon>Diptera</taxon>
        <taxon>Brachycera</taxon>
        <taxon>Muscomorpha</taxon>
        <taxon>Tephritoidea</taxon>
        <taxon>Tephritidae</taxon>
        <taxon>Zeugodacus</taxon>
        <taxon>Zeugodacus</taxon>
    </lineage>
</organism>
<dbReference type="GeneID" id="105212414"/>
<dbReference type="FunFam" id="3.90.280.10:FF:000006">
    <property type="entry name" value="protein D3"/>
    <property type="match status" value="1"/>
</dbReference>
<dbReference type="EMBL" id="GBXI01016386">
    <property type="protein sequence ID" value="JAC97905.1"/>
    <property type="molecule type" value="Transcribed_RNA"/>
</dbReference>
<dbReference type="SUPFAM" id="SSF49777">
    <property type="entry name" value="PEBP-like"/>
    <property type="match status" value="1"/>
</dbReference>
<dbReference type="InterPro" id="IPR008914">
    <property type="entry name" value="PEBP"/>
</dbReference>
<dbReference type="PROSITE" id="PS01220">
    <property type="entry name" value="PBP"/>
    <property type="match status" value="1"/>
</dbReference>
<gene>
    <name evidence="3" type="primary">F40A3.3_4</name>
    <name evidence="3" type="ORF">g.65</name>
</gene>
<feature type="chain" id="PRO_5001982188" evidence="2">
    <location>
        <begin position="24"/>
        <end position="211"/>
    </location>
</feature>
<evidence type="ECO:0000256" key="2">
    <source>
        <dbReference type="SAM" id="SignalP"/>
    </source>
</evidence>
<dbReference type="PANTHER" id="PTHR11362">
    <property type="entry name" value="PHOSPHATIDYLETHANOLAMINE-BINDING PROTEIN"/>
    <property type="match status" value="1"/>
</dbReference>
<reference evidence="3" key="2">
    <citation type="journal article" date="2015" name="Gigascience">
        <title>Reconstructing a comprehensive transcriptome assembly of a white-pupal translocated strain of the pest fruit fly Bactrocera cucurbitae.</title>
        <authorList>
            <person name="Sim S.B."/>
            <person name="Calla B."/>
            <person name="Hall B."/>
            <person name="DeRego T."/>
            <person name="Geib S.M."/>
        </authorList>
    </citation>
    <scope>NUCLEOTIDE SEQUENCE</scope>
</reference>
<dbReference type="Gene3D" id="3.90.280.10">
    <property type="entry name" value="PEBP-like"/>
    <property type="match status" value="1"/>
</dbReference>
<dbReference type="InterPro" id="IPR001858">
    <property type="entry name" value="Phosphatidylethanolamine-bd_CS"/>
</dbReference>
<dbReference type="Pfam" id="PF01161">
    <property type="entry name" value="PBP"/>
    <property type="match status" value="1"/>
</dbReference>
<keyword evidence="2" id="KW-0732">Signal</keyword>
<accession>A0A0A1WGV8</accession>
<dbReference type="PANTHER" id="PTHR11362:SF82">
    <property type="entry name" value="PHOSPHATIDYLETHANOLAMINE-BINDING PROTEIN 4"/>
    <property type="match status" value="1"/>
</dbReference>
<protein>
    <submittedName>
        <fullName evidence="3">Phosphatidylethanolamine-binding protein homolog F40A3.3</fullName>
    </submittedName>
</protein>
<reference evidence="3" key="1">
    <citation type="submission" date="2014-11" db="EMBL/GenBank/DDBJ databases">
        <authorList>
            <person name="Geib S."/>
        </authorList>
    </citation>
    <scope>NUCLEOTIDE SEQUENCE</scope>
</reference>
<dbReference type="AlphaFoldDB" id="A0A0A1WGV8"/>
<dbReference type="CDD" id="cd00866">
    <property type="entry name" value="PEBP_euk"/>
    <property type="match status" value="1"/>
</dbReference>